<dbReference type="HOGENOM" id="CLU_2592444_0_0_1"/>
<evidence type="ECO:0000313" key="2">
    <source>
        <dbReference type="EMBL" id="EEC16999.1"/>
    </source>
</evidence>
<dbReference type="EMBL" id="DS915558">
    <property type="protein sequence ID" value="EEC16999.1"/>
    <property type="molecule type" value="Genomic_DNA"/>
</dbReference>
<dbReference type="Proteomes" id="UP000001555">
    <property type="component" value="Unassembled WGS sequence"/>
</dbReference>
<evidence type="ECO:0000313" key="4">
    <source>
        <dbReference type="Proteomes" id="UP000001555"/>
    </source>
</evidence>
<organism>
    <name type="scientific">Ixodes scapularis</name>
    <name type="common">Black-legged tick</name>
    <name type="synonym">Deer tick</name>
    <dbReference type="NCBI Taxonomy" id="6945"/>
    <lineage>
        <taxon>Eukaryota</taxon>
        <taxon>Metazoa</taxon>
        <taxon>Ecdysozoa</taxon>
        <taxon>Arthropoda</taxon>
        <taxon>Chelicerata</taxon>
        <taxon>Arachnida</taxon>
        <taxon>Acari</taxon>
        <taxon>Parasitiformes</taxon>
        <taxon>Ixodida</taxon>
        <taxon>Ixodoidea</taxon>
        <taxon>Ixodidae</taxon>
        <taxon>Ixodinae</taxon>
        <taxon>Ixodes</taxon>
    </lineage>
</organism>
<proteinExistence type="predicted"/>
<dbReference type="VEuPathDB" id="VectorBase:ISCW012448"/>
<feature type="transmembrane region" description="Helical" evidence="1">
    <location>
        <begin position="31"/>
        <end position="54"/>
    </location>
</feature>
<dbReference type="InParanoid" id="B7QDS7"/>
<sequence>MLYTLRELTVARLCRVQNKQSVNGVLKNTAFLSWIGFDVGLLSACFGNWIYFFWWKRTVGPLQTDTVCFARVRVRRLHSV</sequence>
<protein>
    <submittedName>
        <fullName evidence="2 3">Uncharacterized protein</fullName>
    </submittedName>
</protein>
<dbReference type="PaxDb" id="6945-B7QDS7"/>
<keyword evidence="4" id="KW-1185">Reference proteome</keyword>
<evidence type="ECO:0000313" key="3">
    <source>
        <dbReference type="EnsemblMetazoa" id="ISCW012448-PA"/>
    </source>
</evidence>
<keyword evidence="1" id="KW-0472">Membrane</keyword>
<keyword evidence="1" id="KW-0812">Transmembrane</keyword>
<reference evidence="3" key="2">
    <citation type="submission" date="2020-05" db="UniProtKB">
        <authorList>
            <consortium name="EnsemblMetazoa"/>
        </authorList>
    </citation>
    <scope>IDENTIFICATION</scope>
    <source>
        <strain evidence="3">wikel</strain>
    </source>
</reference>
<gene>
    <name evidence="2" type="ORF">IscW_ISCW012448</name>
</gene>
<reference evidence="2 4" key="1">
    <citation type="submission" date="2008-03" db="EMBL/GenBank/DDBJ databases">
        <title>Annotation of Ixodes scapularis.</title>
        <authorList>
            <consortium name="Ixodes scapularis Genome Project Consortium"/>
            <person name="Caler E."/>
            <person name="Hannick L.I."/>
            <person name="Bidwell S."/>
            <person name="Joardar V."/>
            <person name="Thiagarajan M."/>
            <person name="Amedeo P."/>
            <person name="Galinsky K.J."/>
            <person name="Schobel S."/>
            <person name="Inman J."/>
            <person name="Hostetler J."/>
            <person name="Miller J."/>
            <person name="Hammond M."/>
            <person name="Megy K."/>
            <person name="Lawson D."/>
            <person name="Kodira C."/>
            <person name="Sutton G."/>
            <person name="Meyer J."/>
            <person name="Hill C.A."/>
            <person name="Birren B."/>
            <person name="Nene V."/>
            <person name="Collins F."/>
            <person name="Alarcon-Chaidez F."/>
            <person name="Wikel S."/>
            <person name="Strausberg R."/>
        </authorList>
    </citation>
    <scope>NUCLEOTIDE SEQUENCE [LARGE SCALE GENOMIC DNA]</scope>
    <source>
        <strain evidence="4">Wikel</strain>
        <strain evidence="2">Wikel colony</strain>
    </source>
</reference>
<keyword evidence="1" id="KW-1133">Transmembrane helix</keyword>
<dbReference type="AlphaFoldDB" id="B7QDS7"/>
<name>B7QDS7_IXOSC</name>
<evidence type="ECO:0000256" key="1">
    <source>
        <dbReference type="SAM" id="Phobius"/>
    </source>
</evidence>
<accession>B7QDS7</accession>
<dbReference type="EMBL" id="ABJB010884619">
    <property type="status" value="NOT_ANNOTATED_CDS"/>
    <property type="molecule type" value="Genomic_DNA"/>
</dbReference>
<dbReference type="EnsemblMetazoa" id="ISCW012448-RA">
    <property type="protein sequence ID" value="ISCW012448-PA"/>
    <property type="gene ID" value="ISCW012448"/>
</dbReference>
<dbReference type="VEuPathDB" id="VectorBase:ISCI012448"/>